<dbReference type="EMBL" id="KV417480">
    <property type="protein sequence ID" value="KZP34126.1"/>
    <property type="molecule type" value="Genomic_DNA"/>
</dbReference>
<reference evidence="2 3" key="1">
    <citation type="journal article" date="2016" name="Mol. Biol. Evol.">
        <title>Comparative Genomics of Early-Diverging Mushroom-Forming Fungi Provides Insights into the Origins of Lignocellulose Decay Capabilities.</title>
        <authorList>
            <person name="Nagy L.G."/>
            <person name="Riley R."/>
            <person name="Tritt A."/>
            <person name="Adam C."/>
            <person name="Daum C."/>
            <person name="Floudas D."/>
            <person name="Sun H."/>
            <person name="Yadav J.S."/>
            <person name="Pangilinan J."/>
            <person name="Larsson K.H."/>
            <person name="Matsuura K."/>
            <person name="Barry K."/>
            <person name="Labutti K."/>
            <person name="Kuo R."/>
            <person name="Ohm R.A."/>
            <person name="Bhattacharya S.S."/>
            <person name="Shirouzu T."/>
            <person name="Yoshinaga Y."/>
            <person name="Martin F.M."/>
            <person name="Grigoriev I.V."/>
            <person name="Hibbett D.S."/>
        </authorList>
    </citation>
    <scope>NUCLEOTIDE SEQUENCE [LARGE SCALE GENOMIC DNA]</scope>
    <source>
        <strain evidence="2 3">CBS 109695</strain>
    </source>
</reference>
<evidence type="ECO:0000313" key="1">
    <source>
        <dbReference type="EMBL" id="KZP18754.1"/>
    </source>
</evidence>
<sequence>MLSELELLGDGAAGARCLLPQLSSVNFSIHSGLSYETYAKFPSSRRLAFVCDSDRVRLATLGVAVSSTSEDTSASGRPTDRLPWETYYVFVALRNNGLNLLVINGAVSMSSEE</sequence>
<gene>
    <name evidence="2" type="ORF">FIBSPDRAFT_3</name>
    <name evidence="1" type="ORF">FIBSPDRAFT_588299</name>
</gene>
<proteinExistence type="predicted"/>
<evidence type="ECO:0000313" key="3">
    <source>
        <dbReference type="Proteomes" id="UP000076532"/>
    </source>
</evidence>
<keyword evidence="3" id="KW-1185">Reference proteome</keyword>
<name>A0A166WUL7_9AGAM</name>
<protein>
    <submittedName>
        <fullName evidence="2">Uncharacterized protein</fullName>
    </submittedName>
</protein>
<evidence type="ECO:0000313" key="2">
    <source>
        <dbReference type="EMBL" id="KZP34126.1"/>
    </source>
</evidence>
<organism evidence="2 3">
    <name type="scientific">Athelia psychrophila</name>
    <dbReference type="NCBI Taxonomy" id="1759441"/>
    <lineage>
        <taxon>Eukaryota</taxon>
        <taxon>Fungi</taxon>
        <taxon>Dikarya</taxon>
        <taxon>Basidiomycota</taxon>
        <taxon>Agaricomycotina</taxon>
        <taxon>Agaricomycetes</taxon>
        <taxon>Agaricomycetidae</taxon>
        <taxon>Atheliales</taxon>
        <taxon>Atheliaceae</taxon>
        <taxon>Athelia</taxon>
    </lineage>
</organism>
<accession>A0A166WUL7</accession>
<dbReference type="EMBL" id="KV417570">
    <property type="protein sequence ID" value="KZP18754.1"/>
    <property type="molecule type" value="Genomic_DNA"/>
</dbReference>
<dbReference type="AlphaFoldDB" id="A0A166WUL7"/>
<dbReference type="Proteomes" id="UP000076532">
    <property type="component" value="Unassembled WGS sequence"/>
</dbReference>